<sequence length="142" mass="17000">MKVKLISDINFLLKMLQMYLDLDTRLQWHASRQLVQSCTYDPISFNHKCAVFWEEQTTITSYNIVYIVLPVYRNPADSYRFTNAWRPVRSRSHSTMKVKLISDINFLLKMLQMYLDLDTRLQWHASRQLVQSCTYDPISFNH</sequence>
<evidence type="ECO:0000313" key="2">
    <source>
        <dbReference type="Proteomes" id="UP000004810"/>
    </source>
</evidence>
<gene>
    <name evidence="1" type="ORF">WUBG_12346</name>
</gene>
<dbReference type="EMBL" id="ADBV01008673">
    <property type="protein sequence ID" value="EJW76744.1"/>
    <property type="molecule type" value="Genomic_DNA"/>
</dbReference>
<organism evidence="1 2">
    <name type="scientific">Wuchereria bancrofti</name>
    <dbReference type="NCBI Taxonomy" id="6293"/>
    <lineage>
        <taxon>Eukaryota</taxon>
        <taxon>Metazoa</taxon>
        <taxon>Ecdysozoa</taxon>
        <taxon>Nematoda</taxon>
        <taxon>Chromadorea</taxon>
        <taxon>Rhabditida</taxon>
        <taxon>Spirurina</taxon>
        <taxon>Spiruromorpha</taxon>
        <taxon>Filarioidea</taxon>
        <taxon>Onchocercidae</taxon>
        <taxon>Wuchereria</taxon>
    </lineage>
</organism>
<feature type="non-terminal residue" evidence="1">
    <location>
        <position position="142"/>
    </location>
</feature>
<dbReference type="Proteomes" id="UP000004810">
    <property type="component" value="Unassembled WGS sequence"/>
</dbReference>
<dbReference type="AlphaFoldDB" id="J9EN41"/>
<comment type="caution">
    <text evidence="1">The sequence shown here is derived from an EMBL/GenBank/DDBJ whole genome shotgun (WGS) entry which is preliminary data.</text>
</comment>
<proteinExistence type="predicted"/>
<protein>
    <submittedName>
        <fullName evidence="1">Uncharacterized protein</fullName>
    </submittedName>
</protein>
<reference evidence="2" key="1">
    <citation type="submission" date="2012-08" db="EMBL/GenBank/DDBJ databases">
        <title>The Genome Sequence of Wuchereria bancrofti.</title>
        <authorList>
            <person name="Nutman T.B."/>
            <person name="Fink D.L."/>
            <person name="Russ C."/>
            <person name="Young S."/>
            <person name="Zeng Q."/>
            <person name="Koehrsen M."/>
            <person name="Alvarado L."/>
            <person name="Berlin A."/>
            <person name="Chapman S.B."/>
            <person name="Chen Z."/>
            <person name="Freedman E."/>
            <person name="Gellesch M."/>
            <person name="Goldberg J."/>
            <person name="Griggs A."/>
            <person name="Gujja S."/>
            <person name="Heilman E.R."/>
            <person name="Heiman D."/>
            <person name="Hepburn T."/>
            <person name="Howarth C."/>
            <person name="Jen D."/>
            <person name="Larson L."/>
            <person name="Lewis B."/>
            <person name="Mehta T."/>
            <person name="Park D."/>
            <person name="Pearson M."/>
            <person name="Roberts A."/>
            <person name="Saif S."/>
            <person name="Shea T."/>
            <person name="Shenoy N."/>
            <person name="Sisk P."/>
            <person name="Stolte C."/>
            <person name="Sykes S."/>
            <person name="Walk T."/>
            <person name="White J."/>
            <person name="Yandava C."/>
            <person name="Haas B."/>
            <person name="Henn M.R."/>
            <person name="Nusbaum C."/>
            <person name="Birren B."/>
        </authorList>
    </citation>
    <scope>NUCLEOTIDE SEQUENCE [LARGE SCALE GENOMIC DNA]</scope>
    <source>
        <strain evidence="2">NA</strain>
    </source>
</reference>
<accession>J9EN41</accession>
<name>J9EN41_WUCBA</name>
<evidence type="ECO:0000313" key="1">
    <source>
        <dbReference type="EMBL" id="EJW76744.1"/>
    </source>
</evidence>